<dbReference type="AlphaFoldDB" id="A0AAJ4W7I2"/>
<name>A0AAJ4W7I2_9GAMM</name>
<protein>
    <submittedName>
        <fullName evidence="2">Uncharacterized protein</fullName>
    </submittedName>
</protein>
<dbReference type="Proteomes" id="UP000226420">
    <property type="component" value="Unassembled WGS sequence"/>
</dbReference>
<organism evidence="2 3">
    <name type="scientific">Pragia fontium DSM 5563 = ATCC 49100</name>
    <dbReference type="NCBI Taxonomy" id="1122977"/>
    <lineage>
        <taxon>Bacteria</taxon>
        <taxon>Pseudomonadati</taxon>
        <taxon>Pseudomonadota</taxon>
        <taxon>Gammaproteobacteria</taxon>
        <taxon>Enterobacterales</taxon>
        <taxon>Budviciaceae</taxon>
        <taxon>Pragia</taxon>
    </lineage>
</organism>
<reference evidence="2 3" key="1">
    <citation type="submission" date="2016-10" db="EMBL/GenBank/DDBJ databases">
        <authorList>
            <person name="Varghese N."/>
            <person name="Submissions S."/>
        </authorList>
    </citation>
    <scope>NUCLEOTIDE SEQUENCE [LARGE SCALE GENOMIC DNA]</scope>
    <source>
        <strain evidence="2 3">DSM 5563</strain>
    </source>
</reference>
<comment type="caution">
    <text evidence="2">The sequence shown here is derived from an EMBL/GenBank/DDBJ whole genome shotgun (WGS) entry which is preliminary data.</text>
</comment>
<proteinExistence type="predicted"/>
<accession>A0AAJ4W7I2</accession>
<sequence>MKHKKRSNTYCIIFTVISALALLLVNHIVSYDFHPDIYPHVTDNSMTELEWDPFISSLKFGLKYILLALFPISIAFCTLLFIGFRDENSQG</sequence>
<keyword evidence="1" id="KW-1133">Transmembrane helix</keyword>
<feature type="transmembrane region" description="Helical" evidence="1">
    <location>
        <begin position="64"/>
        <end position="84"/>
    </location>
</feature>
<dbReference type="EMBL" id="FOLW01000001">
    <property type="protein sequence ID" value="SFB98594.1"/>
    <property type="molecule type" value="Genomic_DNA"/>
</dbReference>
<keyword evidence="1" id="KW-0472">Membrane</keyword>
<feature type="transmembrane region" description="Helical" evidence="1">
    <location>
        <begin position="7"/>
        <end position="29"/>
    </location>
</feature>
<dbReference type="RefSeq" id="WP_047780193.1">
    <property type="nucleotide sequence ID" value="NZ_FOLW01000001.1"/>
</dbReference>
<evidence type="ECO:0000313" key="3">
    <source>
        <dbReference type="Proteomes" id="UP000226420"/>
    </source>
</evidence>
<keyword evidence="1" id="KW-0812">Transmembrane</keyword>
<gene>
    <name evidence="2" type="ORF">SAMN02745723_10197</name>
</gene>
<evidence type="ECO:0000256" key="1">
    <source>
        <dbReference type="SAM" id="Phobius"/>
    </source>
</evidence>
<evidence type="ECO:0000313" key="2">
    <source>
        <dbReference type="EMBL" id="SFB98594.1"/>
    </source>
</evidence>